<dbReference type="GO" id="GO:0004519">
    <property type="term" value="F:endonuclease activity"/>
    <property type="evidence" value="ECO:0007669"/>
    <property type="project" value="UniProtKB-KW"/>
</dbReference>
<feature type="compositionally biased region" description="Basic and acidic residues" evidence="1">
    <location>
        <begin position="376"/>
        <end position="389"/>
    </location>
</feature>
<keyword evidence="5" id="KW-1185">Reference proteome</keyword>
<reference evidence="5" key="1">
    <citation type="journal article" date="2019" name="Int. J. Syst. Evol. Microbiol.">
        <title>The Global Catalogue of Microorganisms (GCM) 10K type strain sequencing project: providing services to taxonomists for standard genome sequencing and annotation.</title>
        <authorList>
            <consortium name="The Broad Institute Genomics Platform"/>
            <consortium name="The Broad Institute Genome Sequencing Center for Infectious Disease"/>
            <person name="Wu L."/>
            <person name="Ma J."/>
        </authorList>
    </citation>
    <scope>NUCLEOTIDE SEQUENCE [LARGE SCALE GENOMIC DNA]</scope>
    <source>
        <strain evidence="5">JCM 14309</strain>
    </source>
</reference>
<evidence type="ECO:0000313" key="4">
    <source>
        <dbReference type="EMBL" id="GAA3055342.1"/>
    </source>
</evidence>
<feature type="signal peptide" evidence="2">
    <location>
        <begin position="1"/>
        <end position="32"/>
    </location>
</feature>
<accession>A0ABP6LQ91</accession>
<dbReference type="InterPro" id="IPR006311">
    <property type="entry name" value="TAT_signal"/>
</dbReference>
<feature type="region of interest" description="Disordered" evidence="1">
    <location>
        <begin position="319"/>
        <end position="389"/>
    </location>
</feature>
<dbReference type="PROSITE" id="PS51318">
    <property type="entry name" value="TAT"/>
    <property type="match status" value="1"/>
</dbReference>
<evidence type="ECO:0000256" key="1">
    <source>
        <dbReference type="SAM" id="MobiDB-lite"/>
    </source>
</evidence>
<organism evidence="4 5">
    <name type="scientific">Nesterenkonia aethiopica</name>
    <dbReference type="NCBI Taxonomy" id="269144"/>
    <lineage>
        <taxon>Bacteria</taxon>
        <taxon>Bacillati</taxon>
        <taxon>Actinomycetota</taxon>
        <taxon>Actinomycetes</taxon>
        <taxon>Micrococcales</taxon>
        <taxon>Micrococcaceae</taxon>
        <taxon>Nesterenkonia</taxon>
    </lineage>
</organism>
<dbReference type="EMBL" id="BAAAVT010000003">
    <property type="protein sequence ID" value="GAA3055342.1"/>
    <property type="molecule type" value="Genomic_DNA"/>
</dbReference>
<feature type="compositionally biased region" description="Low complexity" evidence="1">
    <location>
        <begin position="28"/>
        <end position="46"/>
    </location>
</feature>
<gene>
    <name evidence="4" type="ORF">GCM10010529_06730</name>
</gene>
<dbReference type="InterPro" id="IPR005135">
    <property type="entry name" value="Endo/exonuclease/phosphatase"/>
</dbReference>
<evidence type="ECO:0000313" key="5">
    <source>
        <dbReference type="Proteomes" id="UP001500236"/>
    </source>
</evidence>
<evidence type="ECO:0000259" key="3">
    <source>
        <dbReference type="Pfam" id="PF03372"/>
    </source>
</evidence>
<sequence length="440" mass="45814">MSAHGLRRTLAISATAGIAGGLLLGAAGPAHATHASDGEESSAPSLPSYPAPGQPLPTPAPEEAADAADAADTTVAKAEGDVRVATLHAGLTGDSAETVLETLRGGHSPAARTVARTAHLNAPDILVLTGITHDSDGRIADTLNARYLAPAGLDLPYVYTAPTNSGIDSGTDLDGDGRIGGPGDALGYGEFPGQHGMVVYSAYPILEDEVRTFQDFLWQDMPDNSLPQADYSDLDKSVLRLSATSLWDVPVEIGDDGETLHVIANSQTPEQEARSFDDVRAADERRFIEDYVSADPQGGAYIYDDVGEAGALEPDSSFVVVGEPGAGPGDSAPAEAEPEDDRDLPLLDSPAVQDPLPEAVTDQPLSARAGDDTDTDEHATRAVEGEPDRRVSLVLPDAEVEVSDSGIFWPAEGEFGFDLVDPAGNAVLADRLVWVDLQAP</sequence>
<dbReference type="Pfam" id="PF03372">
    <property type="entry name" value="Exo_endo_phos"/>
    <property type="match status" value="1"/>
</dbReference>
<comment type="caution">
    <text evidence="4">The sequence shown here is derived from an EMBL/GenBank/DDBJ whole genome shotgun (WGS) entry which is preliminary data.</text>
</comment>
<feature type="chain" id="PRO_5047284231" evidence="2">
    <location>
        <begin position="33"/>
        <end position="440"/>
    </location>
</feature>
<evidence type="ECO:0000256" key="2">
    <source>
        <dbReference type="SAM" id="SignalP"/>
    </source>
</evidence>
<keyword evidence="2" id="KW-0732">Signal</keyword>
<keyword evidence="4" id="KW-0540">Nuclease</keyword>
<keyword evidence="4" id="KW-0255">Endonuclease</keyword>
<keyword evidence="4" id="KW-0378">Hydrolase</keyword>
<feature type="domain" description="Endonuclease/exonuclease/phosphatase" evidence="3">
    <location>
        <begin position="111"/>
        <end position="320"/>
    </location>
</feature>
<protein>
    <submittedName>
        <fullName evidence="4">Endonuclease/exonuclease/phosphatase family protein</fullName>
    </submittedName>
</protein>
<feature type="region of interest" description="Disordered" evidence="1">
    <location>
        <begin position="28"/>
        <end position="72"/>
    </location>
</feature>
<feature type="compositionally biased region" description="Pro residues" evidence="1">
    <location>
        <begin position="47"/>
        <end position="60"/>
    </location>
</feature>
<name>A0ABP6LQ91_9MICC</name>
<proteinExistence type="predicted"/>
<dbReference type="Proteomes" id="UP001500236">
    <property type="component" value="Unassembled WGS sequence"/>
</dbReference>